<name>A0AAV7QM08_PLEWA</name>
<dbReference type="EMBL" id="JANPWB010000010">
    <property type="protein sequence ID" value="KAJ1140170.1"/>
    <property type="molecule type" value="Genomic_DNA"/>
</dbReference>
<dbReference type="AlphaFoldDB" id="A0AAV7QM08"/>
<evidence type="ECO:0000313" key="3">
    <source>
        <dbReference type="Proteomes" id="UP001066276"/>
    </source>
</evidence>
<comment type="caution">
    <text evidence="2">The sequence shown here is derived from an EMBL/GenBank/DDBJ whole genome shotgun (WGS) entry which is preliminary data.</text>
</comment>
<feature type="region of interest" description="Disordered" evidence="1">
    <location>
        <begin position="1"/>
        <end position="61"/>
    </location>
</feature>
<keyword evidence="3" id="KW-1185">Reference proteome</keyword>
<evidence type="ECO:0000256" key="1">
    <source>
        <dbReference type="SAM" id="MobiDB-lite"/>
    </source>
</evidence>
<evidence type="ECO:0000313" key="2">
    <source>
        <dbReference type="EMBL" id="KAJ1140170.1"/>
    </source>
</evidence>
<reference evidence="2" key="1">
    <citation type="journal article" date="2022" name="bioRxiv">
        <title>Sequencing and chromosome-scale assembly of the giantPleurodeles waltlgenome.</title>
        <authorList>
            <person name="Brown T."/>
            <person name="Elewa A."/>
            <person name="Iarovenko S."/>
            <person name="Subramanian E."/>
            <person name="Araus A.J."/>
            <person name="Petzold A."/>
            <person name="Susuki M."/>
            <person name="Suzuki K.-i.T."/>
            <person name="Hayashi T."/>
            <person name="Toyoda A."/>
            <person name="Oliveira C."/>
            <person name="Osipova E."/>
            <person name="Leigh N.D."/>
            <person name="Simon A."/>
            <person name="Yun M.H."/>
        </authorList>
    </citation>
    <scope>NUCLEOTIDE SEQUENCE</scope>
    <source>
        <strain evidence="2">20211129_DDA</strain>
        <tissue evidence="2">Liver</tissue>
    </source>
</reference>
<proteinExistence type="predicted"/>
<organism evidence="2 3">
    <name type="scientific">Pleurodeles waltl</name>
    <name type="common">Iberian ribbed newt</name>
    <dbReference type="NCBI Taxonomy" id="8319"/>
    <lineage>
        <taxon>Eukaryota</taxon>
        <taxon>Metazoa</taxon>
        <taxon>Chordata</taxon>
        <taxon>Craniata</taxon>
        <taxon>Vertebrata</taxon>
        <taxon>Euteleostomi</taxon>
        <taxon>Amphibia</taxon>
        <taxon>Batrachia</taxon>
        <taxon>Caudata</taxon>
        <taxon>Salamandroidea</taxon>
        <taxon>Salamandridae</taxon>
        <taxon>Pleurodelinae</taxon>
        <taxon>Pleurodeles</taxon>
    </lineage>
</organism>
<sequence>MSKKVAVVQRQQLRPAVTSGGRQEGAAAARSTEEARSSFNQVLPAERAAPARPWLFPNSGS</sequence>
<accession>A0AAV7QM08</accession>
<dbReference type="Proteomes" id="UP001066276">
    <property type="component" value="Chromosome 6"/>
</dbReference>
<gene>
    <name evidence="2" type="ORF">NDU88_006530</name>
</gene>
<protein>
    <submittedName>
        <fullName evidence="2">Uncharacterized protein</fullName>
    </submittedName>
</protein>